<reference evidence="1 2" key="1">
    <citation type="submission" date="2024-04" db="EMBL/GenBank/DDBJ databases">
        <title>Flavobacterium sp. DGU38 16S ribosomal RNA gene Genome sequencing and assembly.</title>
        <authorList>
            <person name="Park S."/>
        </authorList>
    </citation>
    <scope>NUCLEOTIDE SEQUENCE [LARGE SCALE GENOMIC DNA]</scope>
    <source>
        <strain evidence="1 2">DGU38</strain>
    </source>
</reference>
<protein>
    <submittedName>
        <fullName evidence="1">Uncharacterized protein</fullName>
    </submittedName>
</protein>
<gene>
    <name evidence="1" type="ORF">AAEO57_09685</name>
</gene>
<dbReference type="Proteomes" id="UP001485226">
    <property type="component" value="Unassembled WGS sequence"/>
</dbReference>
<keyword evidence="2" id="KW-1185">Reference proteome</keyword>
<sequence>MRNDNIDRITAQEAMELLRKDGINVDIEQAKIIAAFLYEMAELVVNTYLYQQKNVNLPTLKKSLNQV</sequence>
<proteinExistence type="predicted"/>
<evidence type="ECO:0000313" key="2">
    <source>
        <dbReference type="Proteomes" id="UP001485226"/>
    </source>
</evidence>
<comment type="caution">
    <text evidence="1">The sequence shown here is derived from an EMBL/GenBank/DDBJ whole genome shotgun (WGS) entry which is preliminary data.</text>
</comment>
<dbReference type="RefSeq" id="WP_341692016.1">
    <property type="nucleotide sequence ID" value="NZ_JBBYHS010000009.1"/>
</dbReference>
<name>A0ABU9INL9_9FLAO</name>
<organism evidence="1 2">
    <name type="scientific">Flavobacterium calami</name>
    <dbReference type="NCBI Taxonomy" id="3139144"/>
    <lineage>
        <taxon>Bacteria</taxon>
        <taxon>Pseudomonadati</taxon>
        <taxon>Bacteroidota</taxon>
        <taxon>Flavobacteriia</taxon>
        <taxon>Flavobacteriales</taxon>
        <taxon>Flavobacteriaceae</taxon>
        <taxon>Flavobacterium</taxon>
    </lineage>
</organism>
<evidence type="ECO:0000313" key="1">
    <source>
        <dbReference type="EMBL" id="MEL1254045.1"/>
    </source>
</evidence>
<dbReference type="EMBL" id="JBBYHS010000009">
    <property type="protein sequence ID" value="MEL1254045.1"/>
    <property type="molecule type" value="Genomic_DNA"/>
</dbReference>
<accession>A0ABU9INL9</accession>